<evidence type="ECO:0000313" key="2">
    <source>
        <dbReference type="EMBL" id="RZS99730.1"/>
    </source>
</evidence>
<organism evidence="2 3">
    <name type="scientific">Aquimarina brevivitae</name>
    <dbReference type="NCBI Taxonomy" id="323412"/>
    <lineage>
        <taxon>Bacteria</taxon>
        <taxon>Pseudomonadati</taxon>
        <taxon>Bacteroidota</taxon>
        <taxon>Flavobacteriia</taxon>
        <taxon>Flavobacteriales</taxon>
        <taxon>Flavobacteriaceae</taxon>
        <taxon>Aquimarina</taxon>
    </lineage>
</organism>
<name>A0A4Q7PIS7_9FLAO</name>
<proteinExistence type="predicted"/>
<sequence>MLHKIIHEKFLINDNFSLIKSNTLFSTKLILSSEIAMNLFTLYYFLNKYFDVKFDLITIILIAMVTPLFIVFGLVKDDKILELDKNCQKSNKLNRSIAIIYSILSFTCLIMVLKKLEF</sequence>
<feature type="transmembrane region" description="Helical" evidence="1">
    <location>
        <begin position="52"/>
        <end position="75"/>
    </location>
</feature>
<evidence type="ECO:0000313" key="3">
    <source>
        <dbReference type="Proteomes" id="UP000292262"/>
    </source>
</evidence>
<keyword evidence="1" id="KW-0472">Membrane</keyword>
<comment type="caution">
    <text evidence="2">The sequence shown here is derived from an EMBL/GenBank/DDBJ whole genome shotgun (WGS) entry which is preliminary data.</text>
</comment>
<feature type="transmembrane region" description="Helical" evidence="1">
    <location>
        <begin position="29"/>
        <end position="46"/>
    </location>
</feature>
<protein>
    <submittedName>
        <fullName evidence="2">Uncharacterized protein</fullName>
    </submittedName>
</protein>
<keyword evidence="1" id="KW-1133">Transmembrane helix</keyword>
<feature type="transmembrane region" description="Helical" evidence="1">
    <location>
        <begin position="96"/>
        <end position="113"/>
    </location>
</feature>
<accession>A0A4Q7PIS7</accession>
<reference evidence="2 3" key="1">
    <citation type="submission" date="2019-02" db="EMBL/GenBank/DDBJ databases">
        <title>Genomic Encyclopedia of Type Strains, Phase IV (KMG-IV): sequencing the most valuable type-strain genomes for metagenomic binning, comparative biology and taxonomic classification.</title>
        <authorList>
            <person name="Goeker M."/>
        </authorList>
    </citation>
    <scope>NUCLEOTIDE SEQUENCE [LARGE SCALE GENOMIC DNA]</scope>
    <source>
        <strain evidence="2 3">DSM 17196</strain>
    </source>
</reference>
<keyword evidence="1" id="KW-0812">Transmembrane</keyword>
<keyword evidence="3" id="KW-1185">Reference proteome</keyword>
<dbReference type="EMBL" id="SGXE01000001">
    <property type="protein sequence ID" value="RZS99730.1"/>
    <property type="molecule type" value="Genomic_DNA"/>
</dbReference>
<gene>
    <name evidence="2" type="ORF">EV197_0954</name>
</gene>
<dbReference type="Proteomes" id="UP000292262">
    <property type="component" value="Unassembled WGS sequence"/>
</dbReference>
<evidence type="ECO:0000256" key="1">
    <source>
        <dbReference type="SAM" id="Phobius"/>
    </source>
</evidence>
<dbReference type="AlphaFoldDB" id="A0A4Q7PIS7"/>